<evidence type="ECO:0000256" key="1">
    <source>
        <dbReference type="SAM" id="MobiDB-lite"/>
    </source>
</evidence>
<comment type="caution">
    <text evidence="3">The sequence shown here is derived from an EMBL/GenBank/DDBJ whole genome shotgun (WGS) entry which is preliminary data.</text>
</comment>
<gene>
    <name evidence="3" type="ORF">QJ043_05420</name>
</gene>
<evidence type="ECO:0000313" key="4">
    <source>
        <dbReference type="Proteomes" id="UP001431693"/>
    </source>
</evidence>
<reference evidence="3" key="1">
    <citation type="submission" date="2023-05" db="EMBL/GenBank/DDBJ databases">
        <title>[olsenella] sp. nov., isolated from a pig farm feces dump.</title>
        <authorList>
            <person name="Chang Y.-H."/>
        </authorList>
    </citation>
    <scope>NUCLEOTIDE SEQUENCE</scope>
    <source>
        <strain evidence="3">YH-ols2217</strain>
    </source>
</reference>
<dbReference type="Pfam" id="PF24346">
    <property type="entry name" value="DUF7507"/>
    <property type="match status" value="1"/>
</dbReference>
<feature type="region of interest" description="Disordered" evidence="1">
    <location>
        <begin position="78"/>
        <end position="185"/>
    </location>
</feature>
<evidence type="ECO:0000259" key="2">
    <source>
        <dbReference type="Pfam" id="PF24346"/>
    </source>
</evidence>
<sequence>MDGTHATPDVPTTVTATNTGNVTLTNLQLTSHDGNALVWDGNGTALAPGETVTGTAVIPASGLTSSDDKDADVVATVRGQRNELTAEDSDADTVTIVRAPSKPATDEPGSDTGAGGSGTTGDDRGRLGRARHDGRRARQDRPCGHGEHGRRAISRRQREVADGHGHKTGRVDKRDAIQEPLEQDA</sequence>
<dbReference type="Proteomes" id="UP001431693">
    <property type="component" value="Unassembled WGS sequence"/>
</dbReference>
<dbReference type="InterPro" id="IPR055354">
    <property type="entry name" value="DUF7507"/>
</dbReference>
<organism evidence="3 4">
    <name type="scientific">Kribbibacterium absianum</name>
    <dbReference type="NCBI Taxonomy" id="3044210"/>
    <lineage>
        <taxon>Bacteria</taxon>
        <taxon>Bacillati</taxon>
        <taxon>Actinomycetota</taxon>
        <taxon>Coriobacteriia</taxon>
        <taxon>Coriobacteriales</taxon>
        <taxon>Kribbibacteriaceae</taxon>
        <taxon>Kribbibacterium</taxon>
    </lineage>
</organism>
<name>A0ABT6ZL30_9ACTN</name>
<dbReference type="RefSeq" id="WP_283713694.1">
    <property type="nucleotide sequence ID" value="NZ_JASJEW010000006.1"/>
</dbReference>
<proteinExistence type="predicted"/>
<protein>
    <recommendedName>
        <fullName evidence="2">DUF7507 domain-containing protein</fullName>
    </recommendedName>
</protein>
<keyword evidence="4" id="KW-1185">Reference proteome</keyword>
<accession>A0ABT6ZL30</accession>
<dbReference type="EMBL" id="JASJEX010000002">
    <property type="protein sequence ID" value="MDJ1129519.1"/>
    <property type="molecule type" value="Genomic_DNA"/>
</dbReference>
<feature type="compositionally biased region" description="Basic and acidic residues" evidence="1">
    <location>
        <begin position="136"/>
        <end position="177"/>
    </location>
</feature>
<feature type="domain" description="DUF7507" evidence="2">
    <location>
        <begin position="13"/>
        <end position="59"/>
    </location>
</feature>
<evidence type="ECO:0000313" key="3">
    <source>
        <dbReference type="EMBL" id="MDJ1129519.1"/>
    </source>
</evidence>